<comment type="caution">
    <text evidence="4">The sequence shown here is derived from an EMBL/GenBank/DDBJ whole genome shotgun (WGS) entry which is preliminary data.</text>
</comment>
<protein>
    <submittedName>
        <fullName evidence="4">Uncharacterized protein</fullName>
    </submittedName>
</protein>
<reference evidence="4" key="1">
    <citation type="submission" date="2023-06" db="EMBL/GenBank/DDBJ databases">
        <authorList>
            <person name="Delattre M."/>
        </authorList>
    </citation>
    <scope>NUCLEOTIDE SEQUENCE</scope>
    <source>
        <strain evidence="4">AF72</strain>
    </source>
</reference>
<evidence type="ECO:0000313" key="4">
    <source>
        <dbReference type="EMBL" id="CAJ0586083.1"/>
    </source>
</evidence>
<gene>
    <name evidence="4" type="ORF">MSPICULIGERA_LOCUS24091</name>
</gene>
<organism evidence="4 5">
    <name type="scientific">Mesorhabditis spiculigera</name>
    <dbReference type="NCBI Taxonomy" id="96644"/>
    <lineage>
        <taxon>Eukaryota</taxon>
        <taxon>Metazoa</taxon>
        <taxon>Ecdysozoa</taxon>
        <taxon>Nematoda</taxon>
        <taxon>Chromadorea</taxon>
        <taxon>Rhabditida</taxon>
        <taxon>Rhabditina</taxon>
        <taxon>Rhabditomorpha</taxon>
        <taxon>Rhabditoidea</taxon>
        <taxon>Rhabditidae</taxon>
        <taxon>Mesorhabditinae</taxon>
        <taxon>Mesorhabditis</taxon>
    </lineage>
</organism>
<sequence>MGGRLLFGFIFIVLWPSAAALRYLIPQSAGPKSYEEHRSTPGRQIEAVGFAERTIFVIQNQDEEQGYVCPENQVACQLFQEEGSSPKLDAKIAGCYAKDTVDFNGCHCAYIANEKPKLLEAMHPQLAEYARILNRPSSLCPHMAKGQYRNLEDWELPVPYLCSQHGLPYLNGDCDGRGAEGMVWSRTETQRIFFSERIEKDDRALGYPEMITYACQGPKEVFCMEWNDEEDRDIGCYTGVERDNSKIDQCFCKTTAGMAMRSTVNRQLLNLYNRYERDDEDAETGVALKRENVCGSRLNWTREHDFVMPKESDDFGKRKKKKKAQDDSEAKNSLTLVLVMHGVLTTIILCICLSSLYCWAKKRRDRNATITNDSTEESADGGGKGKKNGIWPSRPYEKTDE</sequence>
<evidence type="ECO:0000313" key="5">
    <source>
        <dbReference type="Proteomes" id="UP001177023"/>
    </source>
</evidence>
<evidence type="ECO:0000256" key="1">
    <source>
        <dbReference type="SAM" id="MobiDB-lite"/>
    </source>
</evidence>
<evidence type="ECO:0000256" key="2">
    <source>
        <dbReference type="SAM" id="Phobius"/>
    </source>
</evidence>
<dbReference type="EMBL" id="CATQJA010002707">
    <property type="protein sequence ID" value="CAJ0586083.1"/>
    <property type="molecule type" value="Genomic_DNA"/>
</dbReference>
<feature type="non-terminal residue" evidence="4">
    <location>
        <position position="1"/>
    </location>
</feature>
<feature type="region of interest" description="Disordered" evidence="1">
    <location>
        <begin position="369"/>
        <end position="401"/>
    </location>
</feature>
<keyword evidence="2" id="KW-0812">Transmembrane</keyword>
<name>A0AA36GF55_9BILA</name>
<dbReference type="Proteomes" id="UP001177023">
    <property type="component" value="Unassembled WGS sequence"/>
</dbReference>
<accession>A0AA36GF55</accession>
<feature type="signal peptide" evidence="3">
    <location>
        <begin position="1"/>
        <end position="20"/>
    </location>
</feature>
<proteinExistence type="predicted"/>
<feature type="chain" id="PRO_5041242510" evidence="3">
    <location>
        <begin position="21"/>
        <end position="401"/>
    </location>
</feature>
<keyword evidence="3" id="KW-0732">Signal</keyword>
<dbReference type="AlphaFoldDB" id="A0AA36GF55"/>
<feature type="transmembrane region" description="Helical" evidence="2">
    <location>
        <begin position="334"/>
        <end position="359"/>
    </location>
</feature>
<keyword evidence="5" id="KW-1185">Reference proteome</keyword>
<keyword evidence="2" id="KW-1133">Transmembrane helix</keyword>
<evidence type="ECO:0000256" key="3">
    <source>
        <dbReference type="SAM" id="SignalP"/>
    </source>
</evidence>
<keyword evidence="2" id="KW-0472">Membrane</keyword>